<evidence type="ECO:0000256" key="3">
    <source>
        <dbReference type="ARBA" id="ARBA00023004"/>
    </source>
</evidence>
<dbReference type="AlphaFoldDB" id="A0A506UH06"/>
<evidence type="ECO:0000313" key="7">
    <source>
        <dbReference type="Proteomes" id="UP000318801"/>
    </source>
</evidence>
<dbReference type="GO" id="GO:0046872">
    <property type="term" value="F:metal ion binding"/>
    <property type="evidence" value="ECO:0007669"/>
    <property type="project" value="UniProtKB-KW"/>
</dbReference>
<keyword evidence="7" id="KW-1185">Reference proteome</keyword>
<dbReference type="PANTHER" id="PTHR42988:SF2">
    <property type="entry name" value="CYCLIC NUCLEOTIDE PHOSPHODIESTERASE CBUA0032-RELATED"/>
    <property type="match status" value="1"/>
</dbReference>
<dbReference type="Gene3D" id="3.60.21.10">
    <property type="match status" value="1"/>
</dbReference>
<dbReference type="Pfam" id="PF00149">
    <property type="entry name" value="Metallophos"/>
    <property type="match status" value="1"/>
</dbReference>
<dbReference type="SUPFAM" id="SSF56300">
    <property type="entry name" value="Metallo-dependent phosphatases"/>
    <property type="match status" value="1"/>
</dbReference>
<dbReference type="Proteomes" id="UP000318801">
    <property type="component" value="Unassembled WGS sequence"/>
</dbReference>
<sequence length="304" mass="33136">MFTLAHISDAHLGPLPRVSPRELFSKRITGYINWHRNRARHHKGDTVEQLLLAIADQHPDHLAITGDLVNLATHTEIDNAARWLESVGDPHQVSLIPGNHDAYVAGAYARVNEAWRPFMAGDAAQPRSRRDEQQFFPYIRRRGPVALIGCSSAIASPPFLAIGTFGKKQARATAELLKKAGEEGLFRVVMIHHPPIKGAASRHKRLIGIRRFAAAISTGGCELVLHGHTHLNTINFIETPRGKTPVIGIAAAGQGPGGKKPPSAFNLIRIAGTAGAYSFTCTRHGLSGDSGIFEAENEFRYAWP</sequence>
<dbReference type="InterPro" id="IPR029052">
    <property type="entry name" value="Metallo-depent_PP-like"/>
</dbReference>
<accession>A0A506UH06</accession>
<evidence type="ECO:0000259" key="5">
    <source>
        <dbReference type="Pfam" id="PF00149"/>
    </source>
</evidence>
<organism evidence="6 7">
    <name type="scientific">Martelella alba</name>
    <dbReference type="NCBI Taxonomy" id="2590451"/>
    <lineage>
        <taxon>Bacteria</taxon>
        <taxon>Pseudomonadati</taxon>
        <taxon>Pseudomonadota</taxon>
        <taxon>Alphaproteobacteria</taxon>
        <taxon>Hyphomicrobiales</taxon>
        <taxon>Aurantimonadaceae</taxon>
        <taxon>Martelella</taxon>
    </lineage>
</organism>
<comment type="similarity">
    <text evidence="4">Belongs to the cyclic nucleotide phosphodiesterase class-III family.</text>
</comment>
<feature type="domain" description="Calcineurin-like phosphoesterase" evidence="5">
    <location>
        <begin position="3"/>
        <end position="230"/>
    </location>
</feature>
<dbReference type="CDD" id="cd00838">
    <property type="entry name" value="MPP_superfamily"/>
    <property type="match status" value="1"/>
</dbReference>
<protein>
    <submittedName>
        <fullName evidence="6">Metallophosphoesterase</fullName>
    </submittedName>
</protein>
<evidence type="ECO:0000256" key="1">
    <source>
        <dbReference type="ARBA" id="ARBA00022723"/>
    </source>
</evidence>
<keyword evidence="3" id="KW-0408">Iron</keyword>
<evidence type="ECO:0000313" key="6">
    <source>
        <dbReference type="EMBL" id="TPW31847.1"/>
    </source>
</evidence>
<dbReference type="PANTHER" id="PTHR42988">
    <property type="entry name" value="PHOSPHOHYDROLASE"/>
    <property type="match status" value="1"/>
</dbReference>
<comment type="caution">
    <text evidence="6">The sequence shown here is derived from an EMBL/GenBank/DDBJ whole genome shotgun (WGS) entry which is preliminary data.</text>
</comment>
<dbReference type="RefSeq" id="WP_141148620.1">
    <property type="nucleotide sequence ID" value="NZ_VHLG01000003.1"/>
</dbReference>
<keyword evidence="1" id="KW-0479">Metal-binding</keyword>
<evidence type="ECO:0000256" key="4">
    <source>
        <dbReference type="ARBA" id="ARBA00025742"/>
    </source>
</evidence>
<gene>
    <name evidence="6" type="ORF">FJU08_08150</name>
</gene>
<reference evidence="6 7" key="1">
    <citation type="submission" date="2019-06" db="EMBL/GenBank/DDBJ databases">
        <authorList>
            <person name="Li M."/>
        </authorList>
    </citation>
    <scope>NUCLEOTIDE SEQUENCE [LARGE SCALE GENOMIC DNA]</scope>
    <source>
        <strain evidence="6 7">BGMRC2036</strain>
    </source>
</reference>
<dbReference type="OrthoDB" id="9794568at2"/>
<dbReference type="GO" id="GO:0016787">
    <property type="term" value="F:hydrolase activity"/>
    <property type="evidence" value="ECO:0007669"/>
    <property type="project" value="UniProtKB-KW"/>
</dbReference>
<dbReference type="InterPro" id="IPR004843">
    <property type="entry name" value="Calcineurin-like_PHP"/>
</dbReference>
<name>A0A506UH06_9HYPH</name>
<keyword evidence="2" id="KW-0378">Hydrolase</keyword>
<dbReference type="EMBL" id="VHLG01000003">
    <property type="protein sequence ID" value="TPW31847.1"/>
    <property type="molecule type" value="Genomic_DNA"/>
</dbReference>
<dbReference type="InterPro" id="IPR050884">
    <property type="entry name" value="CNP_phosphodiesterase-III"/>
</dbReference>
<evidence type="ECO:0000256" key="2">
    <source>
        <dbReference type="ARBA" id="ARBA00022801"/>
    </source>
</evidence>
<proteinExistence type="inferred from homology"/>